<proteinExistence type="predicted"/>
<name>A0A7E4VMA3_PANRE</name>
<dbReference type="Proteomes" id="UP000492821">
    <property type="component" value="Unassembled WGS sequence"/>
</dbReference>
<dbReference type="AlphaFoldDB" id="A0A7E4VMA3"/>
<organism evidence="1 2">
    <name type="scientific">Panagrellus redivivus</name>
    <name type="common">Microworm</name>
    <dbReference type="NCBI Taxonomy" id="6233"/>
    <lineage>
        <taxon>Eukaryota</taxon>
        <taxon>Metazoa</taxon>
        <taxon>Ecdysozoa</taxon>
        <taxon>Nematoda</taxon>
        <taxon>Chromadorea</taxon>
        <taxon>Rhabditida</taxon>
        <taxon>Tylenchina</taxon>
        <taxon>Panagrolaimomorpha</taxon>
        <taxon>Panagrolaimoidea</taxon>
        <taxon>Panagrolaimidae</taxon>
        <taxon>Panagrellus</taxon>
    </lineage>
</organism>
<dbReference type="WBParaSite" id="Pan_g22271.t1">
    <property type="protein sequence ID" value="Pan_g22271.t1"/>
    <property type="gene ID" value="Pan_g22271"/>
</dbReference>
<keyword evidence="1" id="KW-1185">Reference proteome</keyword>
<evidence type="ECO:0000313" key="2">
    <source>
        <dbReference type="WBParaSite" id="Pan_g22271.t1"/>
    </source>
</evidence>
<accession>A0A7E4VMA3</accession>
<reference evidence="2" key="2">
    <citation type="submission" date="2020-10" db="UniProtKB">
        <authorList>
            <consortium name="WormBaseParasite"/>
        </authorList>
    </citation>
    <scope>IDENTIFICATION</scope>
</reference>
<evidence type="ECO:0000313" key="1">
    <source>
        <dbReference type="Proteomes" id="UP000492821"/>
    </source>
</evidence>
<reference evidence="1" key="1">
    <citation type="journal article" date="2013" name="Genetics">
        <title>The draft genome and transcriptome of Panagrellus redivivus are shaped by the harsh demands of a free-living lifestyle.</title>
        <authorList>
            <person name="Srinivasan J."/>
            <person name="Dillman A.R."/>
            <person name="Macchietto M.G."/>
            <person name="Heikkinen L."/>
            <person name="Lakso M."/>
            <person name="Fracchia K.M."/>
            <person name="Antoshechkin I."/>
            <person name="Mortazavi A."/>
            <person name="Wong G."/>
            <person name="Sternberg P.W."/>
        </authorList>
    </citation>
    <scope>NUCLEOTIDE SEQUENCE [LARGE SCALE GENOMIC DNA]</scope>
    <source>
        <strain evidence="1">MT8872</strain>
    </source>
</reference>
<protein>
    <submittedName>
        <fullName evidence="2">Uncharacterized protein</fullName>
    </submittedName>
</protein>
<sequence length="166" mass="19095">MKTSKSFGLYKVQCLEDENRIFCYLKEVYSAVFAEMQIRSLFAVLFLSFAVVIGFPHGDDDFVPLEERSVEELARIFIKNTKSSLSKLHGDELEDAEVDVIFSLPRYLLELLQVDLPVDQFCDFILQTMLNDYKNMTPSELAAERKKLLLLVKKAPKDDSKNQSID</sequence>